<name>A0ACD3SN28_9BURK</name>
<dbReference type="Proteomes" id="UP000004277">
    <property type="component" value="Unassembled WGS sequence"/>
</dbReference>
<dbReference type="EMBL" id="AKCV02000020">
    <property type="protein sequence ID" value="TMS57710.1"/>
    <property type="molecule type" value="Genomic_DNA"/>
</dbReference>
<comment type="caution">
    <text evidence="1">The sequence shown here is derived from an EMBL/GenBank/DDBJ whole genome shotgun (WGS) entry which is preliminary data.</text>
</comment>
<keyword evidence="2" id="KW-1185">Reference proteome</keyword>
<sequence length="164" mass="17732">MKQQPHASSNSRTTNTTGAAPHILRDVMSSKPAYLSTDESIQRAAQLMQQLDVGSLPVCDGRRLTGIVTDRDITVRCTAAGHDPAKTRVGDAMSSDPLWCTEDDAIEDACRKMAEHQVRRIPVVDRDHQLVGMVSLGDLAVKSDDAQGTSEALKDISQPSQGIH</sequence>
<evidence type="ECO:0000313" key="2">
    <source>
        <dbReference type="Proteomes" id="UP000004277"/>
    </source>
</evidence>
<organism evidence="1 2">
    <name type="scientific">Imbroritus primus</name>
    <dbReference type="NCBI Taxonomy" id="3058603"/>
    <lineage>
        <taxon>Bacteria</taxon>
        <taxon>Pseudomonadati</taxon>
        <taxon>Pseudomonadota</taxon>
        <taxon>Betaproteobacteria</taxon>
        <taxon>Burkholderiales</taxon>
        <taxon>Burkholderiaceae</taxon>
        <taxon>Imbroritus</taxon>
    </lineage>
</organism>
<reference evidence="1" key="1">
    <citation type="submission" date="2019-05" db="EMBL/GenBank/DDBJ databases">
        <title>Revised genome assembly of Burkholderiaceae (previously Ralstonia) sp. PBA.</title>
        <authorList>
            <person name="Gan H.M."/>
        </authorList>
    </citation>
    <scope>NUCLEOTIDE SEQUENCE</scope>
    <source>
        <strain evidence="1">PBA</strain>
    </source>
</reference>
<gene>
    <name evidence="1" type="ORF">MW7_011125</name>
</gene>
<accession>A0ACD3SN28</accession>
<protein>
    <submittedName>
        <fullName evidence="1">CBS domain-containing protein</fullName>
    </submittedName>
</protein>
<evidence type="ECO:0000313" key="1">
    <source>
        <dbReference type="EMBL" id="TMS57710.1"/>
    </source>
</evidence>
<proteinExistence type="predicted"/>